<dbReference type="FunFam" id="1.20.5.500:FF:000001">
    <property type="entry name" value="Type II keratin 23"/>
    <property type="match status" value="1"/>
</dbReference>
<dbReference type="PANTHER" id="PTHR35668:SF1">
    <property type="entry name" value="PROTEIN SHORTAGE IN CHIASMATA 1 ORTHOLOG"/>
    <property type="match status" value="1"/>
</dbReference>
<name>A0AAV2MR57_KNICA</name>
<dbReference type="Gene3D" id="1.20.5.500">
    <property type="entry name" value="Single helix bin"/>
    <property type="match status" value="1"/>
</dbReference>
<comment type="similarity">
    <text evidence="7">Belongs to the intermediate filament family.</text>
</comment>
<evidence type="ECO:0000256" key="7">
    <source>
        <dbReference type="RuleBase" id="RU000685"/>
    </source>
</evidence>
<evidence type="ECO:0000256" key="3">
    <source>
        <dbReference type="ARBA" id="ARBA00023054"/>
    </source>
</evidence>
<evidence type="ECO:0000256" key="9">
    <source>
        <dbReference type="SAM" id="MobiDB-lite"/>
    </source>
</evidence>
<dbReference type="CDD" id="cd19707">
    <property type="entry name" value="bHLH_TS_TAL2"/>
    <property type="match status" value="1"/>
</dbReference>
<sequence length="1889" mass="212873">MASTLSVRNHSVRQPSFSSMSVRDSGRNIRSKPVSFSTVSTLSRSVSMGNGLNMLSSYNGVGASEKETMQGLNDRLANYLDKVRSLERSNAELEVKIKQLMMDKSPKGHDIEGMMAQAHAIGQEVRKKTLENARIMLEIDNAKLAADDFRVKWEAEATLCQSVERDCQALRRAKSDHDQIIATLRGDLDSLKEELYFLKKNHDEEMSSMKLRLTNEQVNVEVDAATGPDLGGILAELRVQYEGIARKNKDEAETWYMKKLEAVQSEVKESNEALRCAQSELSERRRFLQALEVELDNLRKQVSVLEGNLAETGHKYSVEMDRLQTTLTQLEDELSQLRLDMQRNKTDYEQLLRIKQNLEMEIATYRRLLEGEEMVKETPPPPKKDPDVRTRKIVKVVTQTMINGKTAERSRRGLLSCNTSCVNNTATSFKVTMDLLALPTPYVTRACDVYPHSGYLPEDTYRTPWTRGNAVSTCKLFLNNSALDDLRINNQLPIDRPESMTLEESEVIPSSNPDSFNELDINETGGVLAETTESCQETFSRVQINQTRLENKKQELSLAEDLMEEDHLRQFKRHLPSLKAKLSRLRMCPVADPLLSFQHENIAEDQIYRRPEPFEIPSQTGDSCSSEINILEISAFELEDRTGLSNVCDVLGMKPETMDEQNLVNEIIQKANQDTPQVEIYEQQTTKISMETFAEAEHIEQMKTSADMEVDVTLSPVHKDNTNICLSTFNHSAEPLSPQGQVCLVSVKSQQEQEMAVWTAEKHPTFVLSFMLTDPQVYEPPVDFHPLSEALRVLYPEKHLMSEESVQDSAIVLQTPLCSGSDFTESIQPDITPSKNQVEEFKKMCPEQQDSYILTIPTSRCSLSIQKRPEDPVVSDIDEPHQKEPVLYCPGKALSENLCQAKTPSQSCPQFKQKDIWHNTKENSQAEPMKRALKRNHSECVSVDPPGVDPLSTFIMLRLQQPAHAAAGPLPGSVKDATKQVLRSEPQTPRDQTQQRELLCFNTTVSGKASRDQRTPPLTSCPNEPQNQPQRQDSAVLQVQATECQLQAYRAVLSFAQNHMSFVQTLGLDPSTWGDFSHLTLDQTHFLLKQQEKALKSTSTRSDEELLQQVALIHVLVTFKELLLKCGLSSGLEFLKQINMDDEFNLLLKQLQITLYLSHKKLETDPKLLELQKLLKTWLNNKKDCSASVANLQLEKDKMKLNGSSIVSSVCNSVCAVVCEQHIGPDFPWHCFCRLVEYDHPGPSPWASVCRDRGLLHINFTTVVPANDSWPQSLEGRVPHVLFVTDGLLNCSMLLQTLESTFNITLLERHHSMTLQMLGGTHQYAVITVDESTAIVIQKEEELCQERASEALVMRLSALSLQYSCCWFILLCPDGRGGGLSREAFSNLVLVYSSLVIFSMKSEDLDVKVLLVSDVMETASWISQICFFTLMSSERDPVAYLDRHWLTVLQSNEEKCLLHFPCINPLVGQLMLKRAPSLQWLLSAPLPELKEMLPEVPHKVLKLFSDTTSLYTKTTDLNKSKSPAETKDLHLSGSSTNAWFNSEDRLSLSPVQDIHFPFGSQQDSFFVTSSPEEQEADVRFNLGSSFLEPGFCTQNRWTISDLWKDNGASSNCGVRSGASGKMVGRADLQFPHQNCGKPTNQMKYISPFTAQSSFSFNRDLQLPRSLTPPGGEDMEWSPGLSPNLTFQKASATYGSKSFVGRERKRSGDSEHLFNGVLRPLKRSSVWRVLIITHQQSEAGPSGMIPRQRRPLGDADYSACGQTARLATINYPGHIFTAPMTRKVFTNTRERWRQHNVNSAFAELRKLIPTHPPEKKLSKNEILRLAMRYINFLVQVLEKQSPSSSPTSTALLTLLRDNMEQLQSPPQPWTLTSDTELPSPGSSCDSSEAW</sequence>
<feature type="compositionally biased region" description="Polar residues" evidence="9">
    <location>
        <begin position="1"/>
        <end position="22"/>
    </location>
</feature>
<evidence type="ECO:0000256" key="8">
    <source>
        <dbReference type="SAM" id="Coils"/>
    </source>
</evidence>
<dbReference type="Pfam" id="PF00010">
    <property type="entry name" value="HLH"/>
    <property type="match status" value="1"/>
</dbReference>
<evidence type="ECO:0000256" key="6">
    <source>
        <dbReference type="ARBA" id="ARBA00075195"/>
    </source>
</evidence>
<dbReference type="GO" id="GO:0005198">
    <property type="term" value="F:structural molecule activity"/>
    <property type="evidence" value="ECO:0007669"/>
    <property type="project" value="InterPro"/>
</dbReference>
<accession>A0AAV2MR57</accession>
<dbReference type="SUPFAM" id="SSF64593">
    <property type="entry name" value="Intermediate filament protein, coiled coil region"/>
    <property type="match status" value="2"/>
</dbReference>
<feature type="region of interest" description="Disordered" evidence="9">
    <location>
        <begin position="922"/>
        <end position="941"/>
    </location>
</feature>
<dbReference type="PROSITE" id="PS51842">
    <property type="entry name" value="IF_ROD_2"/>
    <property type="match status" value="1"/>
</dbReference>
<dbReference type="GO" id="GO:0016887">
    <property type="term" value="F:ATP hydrolysis activity"/>
    <property type="evidence" value="ECO:0007669"/>
    <property type="project" value="InterPro"/>
</dbReference>
<dbReference type="Gene3D" id="1.20.5.170">
    <property type="match status" value="1"/>
</dbReference>
<keyword evidence="3 8" id="KW-0175">Coiled coil</keyword>
<evidence type="ECO:0000259" key="10">
    <source>
        <dbReference type="PROSITE" id="PS50888"/>
    </source>
</evidence>
<dbReference type="GO" id="GO:0000712">
    <property type="term" value="P:resolution of meiotic recombination intermediates"/>
    <property type="evidence" value="ECO:0007669"/>
    <property type="project" value="InterPro"/>
</dbReference>
<feature type="domain" description="BHLH" evidence="10">
    <location>
        <begin position="1780"/>
        <end position="1832"/>
    </location>
</feature>
<dbReference type="PROSITE" id="PS50888">
    <property type="entry name" value="BHLH"/>
    <property type="match status" value="1"/>
</dbReference>
<dbReference type="Pfam" id="PF00038">
    <property type="entry name" value="Filament"/>
    <property type="match status" value="1"/>
</dbReference>
<reference evidence="12 13" key="1">
    <citation type="submission" date="2024-04" db="EMBL/GenBank/DDBJ databases">
        <authorList>
            <person name="Waldvogel A.-M."/>
            <person name="Schoenle A."/>
        </authorList>
    </citation>
    <scope>NUCLEOTIDE SEQUENCE [LARGE SCALE GENOMIC DNA]</scope>
</reference>
<feature type="domain" description="IF rod" evidence="11">
    <location>
        <begin position="65"/>
        <end position="376"/>
    </location>
</feature>
<evidence type="ECO:0000256" key="2">
    <source>
        <dbReference type="ARBA" id="ARBA00023015"/>
    </source>
</evidence>
<dbReference type="SUPFAM" id="SSF47459">
    <property type="entry name" value="HLH, helix-loop-helix DNA-binding domain"/>
    <property type="match status" value="1"/>
</dbReference>
<dbReference type="GO" id="GO:0000794">
    <property type="term" value="C:condensed nuclear chromosome"/>
    <property type="evidence" value="ECO:0007669"/>
    <property type="project" value="InterPro"/>
</dbReference>
<keyword evidence="1 7" id="KW-0403">Intermediate filament</keyword>
<keyword evidence="4" id="KW-0238">DNA-binding</keyword>
<keyword evidence="5" id="KW-0804">Transcription</keyword>
<proteinExistence type="inferred from homology"/>
<dbReference type="GO" id="GO:0005882">
    <property type="term" value="C:intermediate filament"/>
    <property type="evidence" value="ECO:0007669"/>
    <property type="project" value="UniProtKB-KW"/>
</dbReference>
<dbReference type="InterPro" id="IPR036638">
    <property type="entry name" value="HLH_DNA-bd_sf"/>
</dbReference>
<feature type="region of interest" description="Disordered" evidence="9">
    <location>
        <begin position="1004"/>
        <end position="1034"/>
    </location>
</feature>
<dbReference type="Proteomes" id="UP001497482">
    <property type="component" value="Chromosome 9"/>
</dbReference>
<dbReference type="PRINTS" id="PR01248">
    <property type="entry name" value="TYPE1KERATIN"/>
</dbReference>
<dbReference type="InterPro" id="IPR039991">
    <property type="entry name" value="SHOC1"/>
</dbReference>
<dbReference type="SMART" id="SM01391">
    <property type="entry name" value="Filament"/>
    <property type="match status" value="1"/>
</dbReference>
<keyword evidence="13" id="KW-1185">Reference proteome</keyword>
<dbReference type="Gene3D" id="1.20.5.1160">
    <property type="entry name" value="Vasodilator-stimulated phosphoprotein"/>
    <property type="match status" value="1"/>
</dbReference>
<dbReference type="Gene3D" id="4.10.280.10">
    <property type="entry name" value="Helix-loop-helix DNA-binding domain"/>
    <property type="match status" value="1"/>
</dbReference>
<evidence type="ECO:0000256" key="1">
    <source>
        <dbReference type="ARBA" id="ARBA00022754"/>
    </source>
</evidence>
<feature type="coiled-coil region" evidence="8">
    <location>
        <begin position="69"/>
        <end position="103"/>
    </location>
</feature>
<feature type="region of interest" description="Disordered" evidence="9">
    <location>
        <begin position="1861"/>
        <end position="1889"/>
    </location>
</feature>
<evidence type="ECO:0000313" key="12">
    <source>
        <dbReference type="EMBL" id="CAL1615795.1"/>
    </source>
</evidence>
<evidence type="ECO:0000256" key="4">
    <source>
        <dbReference type="ARBA" id="ARBA00023125"/>
    </source>
</evidence>
<feature type="compositionally biased region" description="Polar residues" evidence="9">
    <location>
        <begin position="1016"/>
        <end position="1034"/>
    </location>
</feature>
<dbReference type="GO" id="GO:0003697">
    <property type="term" value="F:single-stranded DNA binding"/>
    <property type="evidence" value="ECO:0007669"/>
    <property type="project" value="TreeGrafter"/>
</dbReference>
<evidence type="ECO:0000256" key="5">
    <source>
        <dbReference type="ARBA" id="ARBA00023163"/>
    </source>
</evidence>
<gene>
    <name evidence="12" type="ORF">KC01_LOCUS41676</name>
</gene>
<dbReference type="PROSITE" id="PS00226">
    <property type="entry name" value="IF_ROD_1"/>
    <property type="match status" value="1"/>
</dbReference>
<dbReference type="InterPro" id="IPR002957">
    <property type="entry name" value="Keratin_I"/>
</dbReference>
<dbReference type="SMART" id="SM00353">
    <property type="entry name" value="HLH"/>
    <property type="match status" value="1"/>
</dbReference>
<protein>
    <recommendedName>
        <fullName evidence="6">Stem cell protein</fullName>
    </recommendedName>
</protein>
<evidence type="ECO:0000313" key="13">
    <source>
        <dbReference type="Proteomes" id="UP001497482"/>
    </source>
</evidence>
<organism evidence="12 13">
    <name type="scientific">Knipowitschia caucasica</name>
    <name type="common">Caucasian dwarf goby</name>
    <name type="synonym">Pomatoschistus caucasicus</name>
    <dbReference type="NCBI Taxonomy" id="637954"/>
    <lineage>
        <taxon>Eukaryota</taxon>
        <taxon>Metazoa</taxon>
        <taxon>Chordata</taxon>
        <taxon>Craniata</taxon>
        <taxon>Vertebrata</taxon>
        <taxon>Euteleostomi</taxon>
        <taxon>Actinopterygii</taxon>
        <taxon>Neopterygii</taxon>
        <taxon>Teleostei</taxon>
        <taxon>Neoteleostei</taxon>
        <taxon>Acanthomorphata</taxon>
        <taxon>Gobiaria</taxon>
        <taxon>Gobiiformes</taxon>
        <taxon>Gobioidei</taxon>
        <taxon>Gobiidae</taxon>
        <taxon>Gobiinae</taxon>
        <taxon>Knipowitschia</taxon>
    </lineage>
</organism>
<keyword evidence="2" id="KW-0805">Transcription regulation</keyword>
<dbReference type="InterPro" id="IPR018039">
    <property type="entry name" value="IF_conserved"/>
</dbReference>
<feature type="coiled-coil region" evidence="8">
    <location>
        <begin position="260"/>
        <end position="375"/>
    </location>
</feature>
<feature type="region of interest" description="Disordered" evidence="9">
    <location>
        <begin position="1"/>
        <end position="31"/>
    </location>
</feature>
<dbReference type="EMBL" id="OZ035831">
    <property type="protein sequence ID" value="CAL1615795.1"/>
    <property type="molecule type" value="Genomic_DNA"/>
</dbReference>
<dbReference type="PANTHER" id="PTHR35668">
    <property type="entry name" value="PROTEIN SHORTAGE IN CHIASMATA 1 ORTHOLOG"/>
    <property type="match status" value="1"/>
</dbReference>
<dbReference type="Pfam" id="PF17825">
    <property type="entry name" value="DUF5587"/>
    <property type="match status" value="2"/>
</dbReference>
<dbReference type="InterPro" id="IPR011598">
    <property type="entry name" value="bHLH_dom"/>
</dbReference>
<dbReference type="GO" id="GO:0046983">
    <property type="term" value="F:protein dimerization activity"/>
    <property type="evidence" value="ECO:0007669"/>
    <property type="project" value="InterPro"/>
</dbReference>
<evidence type="ECO:0000259" key="11">
    <source>
        <dbReference type="PROSITE" id="PS51842"/>
    </source>
</evidence>
<dbReference type="FunFam" id="4.10.280.10:FF:000015">
    <property type="entry name" value="T-cell acute lymphocytic leukemia 1"/>
    <property type="match status" value="1"/>
</dbReference>
<dbReference type="InterPro" id="IPR039008">
    <property type="entry name" value="IF_rod_dom"/>
</dbReference>